<feature type="signal peptide" evidence="1">
    <location>
        <begin position="1"/>
        <end position="19"/>
    </location>
</feature>
<evidence type="ECO:0000313" key="3">
    <source>
        <dbReference type="Proteomes" id="UP001469553"/>
    </source>
</evidence>
<sequence length="112" mass="11530">MWCVCVVAGAGWGTPASSACRWPGTSCRVSLSRLGVGSGPVVSLVLDCVCPVESVGGGWDSIARGPCLGVLVCCVVGVCLERGCVWSLHCVLLRRPFGDEVLLLECAHVLGG</sequence>
<organism evidence="2 3">
    <name type="scientific">Ameca splendens</name>
    <dbReference type="NCBI Taxonomy" id="208324"/>
    <lineage>
        <taxon>Eukaryota</taxon>
        <taxon>Metazoa</taxon>
        <taxon>Chordata</taxon>
        <taxon>Craniata</taxon>
        <taxon>Vertebrata</taxon>
        <taxon>Euteleostomi</taxon>
        <taxon>Actinopterygii</taxon>
        <taxon>Neopterygii</taxon>
        <taxon>Teleostei</taxon>
        <taxon>Neoteleostei</taxon>
        <taxon>Acanthomorphata</taxon>
        <taxon>Ovalentaria</taxon>
        <taxon>Atherinomorphae</taxon>
        <taxon>Cyprinodontiformes</taxon>
        <taxon>Goodeidae</taxon>
        <taxon>Ameca</taxon>
    </lineage>
</organism>
<keyword evidence="1" id="KW-0732">Signal</keyword>
<evidence type="ECO:0000313" key="2">
    <source>
        <dbReference type="EMBL" id="MEQ2315487.1"/>
    </source>
</evidence>
<name>A0ABV1ABX5_9TELE</name>
<dbReference type="Proteomes" id="UP001469553">
    <property type="component" value="Unassembled WGS sequence"/>
</dbReference>
<keyword evidence="3" id="KW-1185">Reference proteome</keyword>
<dbReference type="EMBL" id="JAHRIP010086716">
    <property type="protein sequence ID" value="MEQ2315487.1"/>
    <property type="molecule type" value="Genomic_DNA"/>
</dbReference>
<comment type="caution">
    <text evidence="2">The sequence shown here is derived from an EMBL/GenBank/DDBJ whole genome shotgun (WGS) entry which is preliminary data.</text>
</comment>
<gene>
    <name evidence="2" type="ORF">AMECASPLE_022936</name>
</gene>
<proteinExistence type="predicted"/>
<feature type="chain" id="PRO_5046317784" description="Secreted protein" evidence="1">
    <location>
        <begin position="20"/>
        <end position="112"/>
    </location>
</feature>
<accession>A0ABV1ABX5</accession>
<evidence type="ECO:0000256" key="1">
    <source>
        <dbReference type="SAM" id="SignalP"/>
    </source>
</evidence>
<evidence type="ECO:0008006" key="4">
    <source>
        <dbReference type="Google" id="ProtNLM"/>
    </source>
</evidence>
<reference evidence="2 3" key="1">
    <citation type="submission" date="2021-06" db="EMBL/GenBank/DDBJ databases">
        <authorList>
            <person name="Palmer J.M."/>
        </authorList>
    </citation>
    <scope>NUCLEOTIDE SEQUENCE [LARGE SCALE GENOMIC DNA]</scope>
    <source>
        <strain evidence="2 3">AS_MEX2019</strain>
        <tissue evidence="2">Muscle</tissue>
    </source>
</reference>
<protein>
    <recommendedName>
        <fullName evidence="4">Secreted protein</fullName>
    </recommendedName>
</protein>